<organism evidence="2 3">
    <name type="scientific">Penaeus vannamei</name>
    <name type="common">Whiteleg shrimp</name>
    <name type="synonym">Litopenaeus vannamei</name>
    <dbReference type="NCBI Taxonomy" id="6689"/>
    <lineage>
        <taxon>Eukaryota</taxon>
        <taxon>Metazoa</taxon>
        <taxon>Ecdysozoa</taxon>
        <taxon>Arthropoda</taxon>
        <taxon>Crustacea</taxon>
        <taxon>Multicrustacea</taxon>
        <taxon>Malacostraca</taxon>
        <taxon>Eumalacostraca</taxon>
        <taxon>Eucarida</taxon>
        <taxon>Decapoda</taxon>
        <taxon>Dendrobranchiata</taxon>
        <taxon>Penaeoidea</taxon>
        <taxon>Penaeidae</taxon>
        <taxon>Penaeus</taxon>
    </lineage>
</organism>
<sequence length="430" mass="46391">SEDDDDGRRGERVERERRPERHERPAGAHQAEGGVRRRGRGGLPAALRPGARLREERAAGAVGGPQPGPGGASGKALPGGGTGARRAAGGSTARLPRTTYMTLYPGQPDAAPGRSDDDTRSLPDLPSLKASLPALRTSPSRRKRPSLPFIGRGQRPSALVWRDLQEPPRAPSPPRDIKLSYRYYDFRRLTRPRKRRHKRRAKSRSPSRSRPPRRKATHKRARPQPRPRGRDALRQPRIVQPPPPPAEEGAPRGPPRRPRPDAPEGRRARGRGAAAAARAAGRQDDRREPADHRGYREPDGPLAGHAPPPAAAHHAAQLAPGHDAPAAAALPRPAGAALLRGPPSSARSPPSRGLILRARPPGHRRPFPLFSVALFFSSFSFLILSEVEMPTTPPAEPSPSEGPRGRPLALKACPLPDLGLIRTDPPPPAI</sequence>
<feature type="compositionally biased region" description="Low complexity" evidence="1">
    <location>
        <begin position="300"/>
        <end position="354"/>
    </location>
</feature>
<protein>
    <submittedName>
        <fullName evidence="2">Uncharacterized protein</fullName>
    </submittedName>
</protein>
<feature type="non-terminal residue" evidence="2">
    <location>
        <position position="1"/>
    </location>
</feature>
<feature type="compositionally biased region" description="Low complexity" evidence="1">
    <location>
        <begin position="84"/>
        <end position="94"/>
    </location>
</feature>
<evidence type="ECO:0000313" key="3">
    <source>
        <dbReference type="Proteomes" id="UP000283509"/>
    </source>
</evidence>
<gene>
    <name evidence="2" type="ORF">C7M84_011101</name>
</gene>
<name>A0A3R7PLS1_PENVA</name>
<feature type="compositionally biased region" description="Gly residues" evidence="1">
    <location>
        <begin position="61"/>
        <end position="83"/>
    </location>
</feature>
<reference evidence="2 3" key="1">
    <citation type="submission" date="2018-04" db="EMBL/GenBank/DDBJ databases">
        <authorList>
            <person name="Zhang X."/>
            <person name="Yuan J."/>
            <person name="Li F."/>
            <person name="Xiang J."/>
        </authorList>
    </citation>
    <scope>NUCLEOTIDE SEQUENCE [LARGE SCALE GENOMIC DNA]</scope>
    <source>
        <tissue evidence="2">Muscle</tissue>
    </source>
</reference>
<proteinExistence type="predicted"/>
<dbReference type="Proteomes" id="UP000283509">
    <property type="component" value="Unassembled WGS sequence"/>
</dbReference>
<feature type="compositionally biased region" description="Basic residues" evidence="1">
    <location>
        <begin position="189"/>
        <end position="227"/>
    </location>
</feature>
<feature type="compositionally biased region" description="Basic and acidic residues" evidence="1">
    <location>
        <begin position="258"/>
        <end position="267"/>
    </location>
</feature>
<evidence type="ECO:0000256" key="1">
    <source>
        <dbReference type="SAM" id="MobiDB-lite"/>
    </source>
</evidence>
<accession>A0A3R7PLS1</accession>
<dbReference type="EMBL" id="QCYY01002407">
    <property type="protein sequence ID" value="ROT70602.1"/>
    <property type="molecule type" value="Genomic_DNA"/>
</dbReference>
<feature type="compositionally biased region" description="Basic and acidic residues" evidence="1">
    <location>
        <begin position="281"/>
        <end position="299"/>
    </location>
</feature>
<feature type="compositionally biased region" description="Basic and acidic residues" evidence="1">
    <location>
        <begin position="175"/>
        <end position="188"/>
    </location>
</feature>
<comment type="caution">
    <text evidence="2">The sequence shown here is derived from an EMBL/GenBank/DDBJ whole genome shotgun (WGS) entry which is preliminary data.</text>
</comment>
<feature type="region of interest" description="Disordered" evidence="1">
    <location>
        <begin position="1"/>
        <end position="359"/>
    </location>
</feature>
<feature type="compositionally biased region" description="Low complexity" evidence="1">
    <location>
        <begin position="271"/>
        <end position="280"/>
    </location>
</feature>
<reference evidence="2 3" key="2">
    <citation type="submission" date="2019-01" db="EMBL/GenBank/DDBJ databases">
        <title>The decoding of complex shrimp genome reveals the adaptation for benthos swimmer, frequently molting mechanism and breeding impact on genome.</title>
        <authorList>
            <person name="Sun Y."/>
            <person name="Gao Y."/>
            <person name="Yu Y."/>
        </authorList>
    </citation>
    <scope>NUCLEOTIDE SEQUENCE [LARGE SCALE GENOMIC DNA]</scope>
    <source>
        <tissue evidence="2">Muscle</tissue>
    </source>
</reference>
<feature type="compositionally biased region" description="Basic and acidic residues" evidence="1">
    <location>
        <begin position="1"/>
        <end position="26"/>
    </location>
</feature>
<keyword evidence="3" id="KW-1185">Reference proteome</keyword>
<feature type="region of interest" description="Disordered" evidence="1">
    <location>
        <begin position="390"/>
        <end position="430"/>
    </location>
</feature>
<evidence type="ECO:0000313" key="2">
    <source>
        <dbReference type="EMBL" id="ROT70602.1"/>
    </source>
</evidence>
<dbReference type="AlphaFoldDB" id="A0A3R7PLS1"/>